<name>A0AA35VB34_LACSI</name>
<evidence type="ECO:0000256" key="1">
    <source>
        <dbReference type="ARBA" id="ARBA00022723"/>
    </source>
</evidence>
<gene>
    <name evidence="7" type="ORF">LSALG_LOCUS5982</name>
</gene>
<dbReference type="Pfam" id="PF03101">
    <property type="entry name" value="FAR1"/>
    <property type="match status" value="1"/>
</dbReference>
<reference evidence="7" key="1">
    <citation type="submission" date="2023-04" db="EMBL/GenBank/DDBJ databases">
        <authorList>
            <person name="Vijverberg K."/>
            <person name="Xiong W."/>
            <person name="Schranz E."/>
        </authorList>
    </citation>
    <scope>NUCLEOTIDE SEQUENCE</scope>
</reference>
<evidence type="ECO:0000256" key="5">
    <source>
        <dbReference type="SAM" id="MobiDB-lite"/>
    </source>
</evidence>
<dbReference type="PROSITE" id="PS50966">
    <property type="entry name" value="ZF_SWIM"/>
    <property type="match status" value="1"/>
</dbReference>
<evidence type="ECO:0000259" key="6">
    <source>
        <dbReference type="PROSITE" id="PS50966"/>
    </source>
</evidence>
<organism evidence="7 8">
    <name type="scientific">Lactuca saligna</name>
    <name type="common">Willowleaf lettuce</name>
    <dbReference type="NCBI Taxonomy" id="75948"/>
    <lineage>
        <taxon>Eukaryota</taxon>
        <taxon>Viridiplantae</taxon>
        <taxon>Streptophyta</taxon>
        <taxon>Embryophyta</taxon>
        <taxon>Tracheophyta</taxon>
        <taxon>Spermatophyta</taxon>
        <taxon>Magnoliopsida</taxon>
        <taxon>eudicotyledons</taxon>
        <taxon>Gunneridae</taxon>
        <taxon>Pentapetalae</taxon>
        <taxon>asterids</taxon>
        <taxon>campanulids</taxon>
        <taxon>Asterales</taxon>
        <taxon>Asteraceae</taxon>
        <taxon>Cichorioideae</taxon>
        <taxon>Cichorieae</taxon>
        <taxon>Lactucinae</taxon>
        <taxon>Lactuca</taxon>
    </lineage>
</organism>
<dbReference type="EMBL" id="OX465086">
    <property type="protein sequence ID" value="CAI9265374.1"/>
    <property type="molecule type" value="Genomic_DNA"/>
</dbReference>
<evidence type="ECO:0000313" key="8">
    <source>
        <dbReference type="Proteomes" id="UP001177003"/>
    </source>
</evidence>
<keyword evidence="2 4" id="KW-0863">Zinc-finger</keyword>
<dbReference type="InterPro" id="IPR006564">
    <property type="entry name" value="Znf_PMZ"/>
</dbReference>
<keyword evidence="3" id="KW-0862">Zinc</keyword>
<accession>A0AA35VB34</accession>
<feature type="region of interest" description="Disordered" evidence="5">
    <location>
        <begin position="1"/>
        <end position="24"/>
    </location>
</feature>
<sequence>MMSKAGADEPIEEHTTEDADANDLLETTEELKDANVECEENEWNNESILGKVFDTHKDAYNFYNDYSFVHGFGIRVHHKYKNKETNEPFRKIYVCNKEGFKRRNDNTSNGNEKKRRRDVRTGCKAMFRITKNKEGKWFVDMFNDTHNHDLSMTPTKVMKHRSHSKIHRSMECKSLIVELGQAGLKPSQVKKAINAMKTSNEADVTSKQCADVLSEQRKHCRGKEFYGVIKHFQDKSLVVNDQYFSVDLYDDGSPRNIFWADGRSRDAYTKFGDVVVFDVTYMTNKFKMPFAPFIGVNHHAQSILFGGALLENEKEDTFEWLFEHFLKCMFDKHPKAIITDQDKAIGNAIRKVLHRFCSWHIKKHELEHLRPYVARYSDFQESYKEWVKSDTVEEFESRWEVIRGKYNLETNSWVSEMYNQRKHWAKAFLKDVFFAGMTTSGRSESIHSFFDGYVNSRTMLNEFVIQYDKAVESRRSAEEDEDFKTMNSRAVLSSVHPIEAKAGECYTRKVFEIFKKEWKEATSNLSHETLSKTTEEIKYRVGQLDIDKRYWRIVSFRSLNQVNVACSCGKFERCGILCKHSLYVMKKRLVETLPIHYILSRWTINARYKVGNRCIGLEDKDNKNGVSALTLWCVRSNFTKLIEQARDSPSEIQKLNTLLISLLDDQAIRKKTNVFENVSQSSCMGISQVDMIPQLSVRDPFGPTTTKGRPKNASRLKSCLEVPKKRTCSYCQGLGHYATSCSKRKVDESLQEKQ</sequence>
<dbReference type="Pfam" id="PF04434">
    <property type="entry name" value="SWIM"/>
    <property type="match status" value="1"/>
</dbReference>
<dbReference type="PANTHER" id="PTHR47718:SF7">
    <property type="entry name" value="PROTEIN FAR1-RELATED SEQUENCE"/>
    <property type="match status" value="1"/>
</dbReference>
<protein>
    <recommendedName>
        <fullName evidence="6">SWIM-type domain-containing protein</fullName>
    </recommendedName>
</protein>
<evidence type="ECO:0000256" key="3">
    <source>
        <dbReference type="ARBA" id="ARBA00022833"/>
    </source>
</evidence>
<dbReference type="InterPro" id="IPR007527">
    <property type="entry name" value="Znf_SWIM"/>
</dbReference>
<dbReference type="InterPro" id="IPR018289">
    <property type="entry name" value="MULE_transposase_dom"/>
</dbReference>
<dbReference type="GO" id="GO:0008270">
    <property type="term" value="F:zinc ion binding"/>
    <property type="evidence" value="ECO:0007669"/>
    <property type="project" value="UniProtKB-KW"/>
</dbReference>
<dbReference type="AlphaFoldDB" id="A0AA35VB34"/>
<keyword evidence="8" id="KW-1185">Reference proteome</keyword>
<evidence type="ECO:0000256" key="2">
    <source>
        <dbReference type="ARBA" id="ARBA00022771"/>
    </source>
</evidence>
<dbReference type="SMART" id="SM00575">
    <property type="entry name" value="ZnF_PMZ"/>
    <property type="match status" value="1"/>
</dbReference>
<proteinExistence type="predicted"/>
<dbReference type="Pfam" id="PF10551">
    <property type="entry name" value="MULE"/>
    <property type="match status" value="1"/>
</dbReference>
<feature type="domain" description="SWIM-type" evidence="6">
    <location>
        <begin position="551"/>
        <end position="589"/>
    </location>
</feature>
<evidence type="ECO:0000313" key="7">
    <source>
        <dbReference type="EMBL" id="CAI9265374.1"/>
    </source>
</evidence>
<evidence type="ECO:0000256" key="4">
    <source>
        <dbReference type="PROSITE-ProRule" id="PRU00325"/>
    </source>
</evidence>
<dbReference type="Proteomes" id="UP001177003">
    <property type="component" value="Chromosome 0"/>
</dbReference>
<dbReference type="PANTHER" id="PTHR47718">
    <property type="entry name" value="OS01G0519700 PROTEIN"/>
    <property type="match status" value="1"/>
</dbReference>
<dbReference type="InterPro" id="IPR004330">
    <property type="entry name" value="FAR1_DNA_bnd_dom"/>
</dbReference>
<keyword evidence="1" id="KW-0479">Metal-binding</keyword>